<dbReference type="SUPFAM" id="SSF53067">
    <property type="entry name" value="Actin-like ATPase domain"/>
    <property type="match status" value="1"/>
</dbReference>
<dbReference type="Pfam" id="PF00480">
    <property type="entry name" value="ROK"/>
    <property type="match status" value="1"/>
</dbReference>
<dbReference type="Gene3D" id="3.30.420.40">
    <property type="match status" value="2"/>
</dbReference>
<comment type="caution">
    <text evidence="2">The sequence shown here is derived from an EMBL/GenBank/DDBJ whole genome shotgun (WGS) entry which is preliminary data.</text>
</comment>
<keyword evidence="3" id="KW-1185">Reference proteome</keyword>
<dbReference type="PANTHER" id="PTHR18964">
    <property type="entry name" value="ROK (REPRESSOR, ORF, KINASE) FAMILY"/>
    <property type="match status" value="1"/>
</dbReference>
<dbReference type="Proteomes" id="UP001400965">
    <property type="component" value="Unassembled WGS sequence"/>
</dbReference>
<reference evidence="2 3" key="1">
    <citation type="journal article" date="2019" name="Int. J. Syst. Evol. Microbiol.">
        <title>The Global Catalogue of Microorganisms (GCM) 10K type strain sequencing project: providing services to taxonomists for standard genome sequencing and annotation.</title>
        <authorList>
            <consortium name="The Broad Institute Genomics Platform"/>
            <consortium name="The Broad Institute Genome Sequencing Center for Infectious Disease"/>
            <person name="Wu L."/>
            <person name="Ma J."/>
        </authorList>
    </citation>
    <scope>NUCLEOTIDE SEQUENCE [LARGE SCALE GENOMIC DNA]</scope>
    <source>
        <strain evidence="2 3">JCM 6486</strain>
    </source>
</reference>
<gene>
    <name evidence="2" type="ORF">GCM10008917_17010</name>
</gene>
<dbReference type="InterPro" id="IPR000600">
    <property type="entry name" value="ROK"/>
</dbReference>
<accession>A0ABN1M4S3</accession>
<proteinExistence type="inferred from homology"/>
<organism evidence="2 3">
    <name type="scientific">Paraclostridium tenue</name>
    <dbReference type="NCBI Taxonomy" id="1737"/>
    <lineage>
        <taxon>Bacteria</taxon>
        <taxon>Bacillati</taxon>
        <taxon>Bacillota</taxon>
        <taxon>Clostridia</taxon>
        <taxon>Peptostreptococcales</taxon>
        <taxon>Peptostreptococcaceae</taxon>
        <taxon>Paraclostridium</taxon>
    </lineage>
</organism>
<dbReference type="EMBL" id="BAAACP010000009">
    <property type="protein sequence ID" value="GAA0864263.1"/>
    <property type="molecule type" value="Genomic_DNA"/>
</dbReference>
<protein>
    <submittedName>
        <fullName evidence="2">ROK family protein</fullName>
    </submittedName>
</protein>
<evidence type="ECO:0000313" key="2">
    <source>
        <dbReference type="EMBL" id="GAA0864263.1"/>
    </source>
</evidence>
<dbReference type="CDD" id="cd24152">
    <property type="entry name" value="ASKHA_NBD_ROK-like"/>
    <property type="match status" value="1"/>
</dbReference>
<sequence length="308" mass="34940">MRNYLGIDIGGTYIKYSLYNEYGTEVERGKEYIKTPKYDLLKLIKIIKLIVNEFEHVDGIGLSLPGCIDSENGYVKDGGSIRALDRLNIKDILINELGINVEVENDANCALLAEKWIGNAMEYENFICITIGTGIGGALYINNKLVKGNNYFSGEFGYMIVDNLYDKYKLKTLNKDTSTITLIKEIANKKRLNYKNLDGVDIFDMIKNKDEEALNIYRRWIRRLAICIYNIGFIIDPEAILIGGGISNESKFISDIKLELNKLSIELIKETGRFNSLVNKWNVGSCKYKNDSGKIGAVYNYIVRNSPK</sequence>
<dbReference type="InterPro" id="IPR043129">
    <property type="entry name" value="ATPase_NBD"/>
</dbReference>
<evidence type="ECO:0000313" key="3">
    <source>
        <dbReference type="Proteomes" id="UP001400965"/>
    </source>
</evidence>
<comment type="similarity">
    <text evidence="1">Belongs to the ROK (NagC/XylR) family.</text>
</comment>
<dbReference type="RefSeq" id="WP_346044917.1">
    <property type="nucleotide sequence ID" value="NZ_BAAACP010000009.1"/>
</dbReference>
<dbReference type="PANTHER" id="PTHR18964:SF165">
    <property type="entry name" value="BETA-GLUCOSIDE KINASE"/>
    <property type="match status" value="1"/>
</dbReference>
<evidence type="ECO:0000256" key="1">
    <source>
        <dbReference type="ARBA" id="ARBA00006479"/>
    </source>
</evidence>
<name>A0ABN1M4S3_9FIRM</name>